<feature type="compositionally biased region" description="Basic residues" evidence="2">
    <location>
        <begin position="100"/>
        <end position="111"/>
    </location>
</feature>
<feature type="compositionally biased region" description="Low complexity" evidence="2">
    <location>
        <begin position="82"/>
        <end position="99"/>
    </location>
</feature>
<dbReference type="Pfam" id="PF05794">
    <property type="entry name" value="Tcp11"/>
    <property type="match status" value="1"/>
</dbReference>
<feature type="compositionally biased region" description="Polar residues" evidence="2">
    <location>
        <begin position="20"/>
        <end position="29"/>
    </location>
</feature>
<keyword evidence="4" id="KW-1185">Reference proteome</keyword>
<protein>
    <submittedName>
        <fullName evidence="3">Unnamed protein product</fullName>
    </submittedName>
</protein>
<feature type="compositionally biased region" description="Basic residues" evidence="2">
    <location>
        <begin position="143"/>
        <end position="154"/>
    </location>
</feature>
<comment type="similarity">
    <text evidence="1">Belongs to the TCP11 family.</text>
</comment>
<feature type="region of interest" description="Disordered" evidence="2">
    <location>
        <begin position="1"/>
        <end position="44"/>
    </location>
</feature>
<feature type="compositionally biased region" description="Polar residues" evidence="2">
    <location>
        <begin position="113"/>
        <end position="128"/>
    </location>
</feature>
<comment type="caution">
    <text evidence="3">The sequence shown here is derived from an EMBL/GenBank/DDBJ whole genome shotgun (WGS) entry which is preliminary data.</text>
</comment>
<dbReference type="EMBL" id="BSXU01006173">
    <property type="protein sequence ID" value="GMG55787.1"/>
    <property type="molecule type" value="Genomic_DNA"/>
</dbReference>
<accession>A0A9W6Z608</accession>
<dbReference type="AlphaFoldDB" id="A0A9W6Z608"/>
<reference evidence="3" key="1">
    <citation type="submission" date="2023-04" db="EMBL/GenBank/DDBJ databases">
        <title>Ambrosiozyma monospora NBRC 1965.</title>
        <authorList>
            <person name="Ichikawa N."/>
            <person name="Sato H."/>
            <person name="Tonouchi N."/>
        </authorList>
    </citation>
    <scope>NUCLEOTIDE SEQUENCE</scope>
    <source>
        <strain evidence="3">NBRC 1965</strain>
    </source>
</reference>
<dbReference type="Proteomes" id="UP001165063">
    <property type="component" value="Unassembled WGS sequence"/>
</dbReference>
<sequence>MSSHFDNHNNEQEAPEHTSRFNNTSNPSADQKDPTPSAVASLVSESGVAVDIAESRRPSVVIPGNLNTSSLMSAYSQPAKSQLSFSQSSSTQPQLPSIPIHHHTHHLHHHTSNNSIDMDSPESPGSLNFPMQHSRSQLNAAKAARKARKSKSKISKSSIANGFPTRRFRSRSLPNIWFPSKHSSMLLNDLKYQQSNPALSQRQQELQQQQQQQVLESQQQLLLPPVNLQSLHEIDLHEVLKNPQLRHDILFDPQLQFRPNLDGERGKRKRQQAESYWSMIKSEIDLLLLSDGRKVSENSPLALLFQTLKNILLDCRCFQDALCSNERSMGG</sequence>
<feature type="region of interest" description="Disordered" evidence="2">
    <location>
        <begin position="82"/>
        <end position="128"/>
    </location>
</feature>
<dbReference type="OrthoDB" id="276323at2759"/>
<gene>
    <name evidence="3" type="ORF">Amon01_000785900</name>
</gene>
<dbReference type="InterPro" id="IPR008862">
    <property type="entry name" value="Tcp11"/>
</dbReference>
<feature type="region of interest" description="Disordered" evidence="2">
    <location>
        <begin position="140"/>
        <end position="161"/>
    </location>
</feature>
<evidence type="ECO:0000256" key="2">
    <source>
        <dbReference type="SAM" id="MobiDB-lite"/>
    </source>
</evidence>
<feature type="compositionally biased region" description="Basic and acidic residues" evidence="2">
    <location>
        <begin position="1"/>
        <end position="19"/>
    </location>
</feature>
<evidence type="ECO:0000313" key="4">
    <source>
        <dbReference type="Proteomes" id="UP001165063"/>
    </source>
</evidence>
<evidence type="ECO:0000256" key="1">
    <source>
        <dbReference type="ARBA" id="ARBA00010954"/>
    </source>
</evidence>
<proteinExistence type="inferred from homology"/>
<organism evidence="3 4">
    <name type="scientific">Ambrosiozyma monospora</name>
    <name type="common">Yeast</name>
    <name type="synonym">Endomycopsis monosporus</name>
    <dbReference type="NCBI Taxonomy" id="43982"/>
    <lineage>
        <taxon>Eukaryota</taxon>
        <taxon>Fungi</taxon>
        <taxon>Dikarya</taxon>
        <taxon>Ascomycota</taxon>
        <taxon>Saccharomycotina</taxon>
        <taxon>Pichiomycetes</taxon>
        <taxon>Pichiales</taxon>
        <taxon>Pichiaceae</taxon>
        <taxon>Ambrosiozyma</taxon>
    </lineage>
</organism>
<evidence type="ECO:0000313" key="3">
    <source>
        <dbReference type="EMBL" id="GMG55787.1"/>
    </source>
</evidence>
<name>A0A9W6Z608_AMBMO</name>